<evidence type="ECO:0000313" key="5">
    <source>
        <dbReference type="Proteomes" id="UP000238650"/>
    </source>
</evidence>
<evidence type="ECO:0000259" key="3">
    <source>
        <dbReference type="Pfam" id="PF03713"/>
    </source>
</evidence>
<dbReference type="EMBL" id="MWZD01000022">
    <property type="protein sequence ID" value="PRI10346.1"/>
    <property type="molecule type" value="Genomic_DNA"/>
</dbReference>
<feature type="transmembrane region" description="Helical" evidence="2">
    <location>
        <begin position="22"/>
        <end position="44"/>
    </location>
</feature>
<dbReference type="InterPro" id="IPR005183">
    <property type="entry name" value="DUF305_CopM-like"/>
</dbReference>
<dbReference type="PANTHER" id="PTHR36933:SF1">
    <property type="entry name" value="SLL0788 PROTEIN"/>
    <property type="match status" value="1"/>
</dbReference>
<name>A0A2S9QL79_9MICO</name>
<accession>A0A2S9QL79</accession>
<evidence type="ECO:0000256" key="1">
    <source>
        <dbReference type="SAM" id="MobiDB-lite"/>
    </source>
</evidence>
<keyword evidence="2" id="KW-0472">Membrane</keyword>
<keyword evidence="5" id="KW-1185">Reference proteome</keyword>
<keyword evidence="2" id="KW-0812">Transmembrane</keyword>
<evidence type="ECO:0000256" key="2">
    <source>
        <dbReference type="SAM" id="Phobius"/>
    </source>
</evidence>
<protein>
    <recommendedName>
        <fullName evidence="3">DUF305 domain-containing protein</fullName>
    </recommendedName>
</protein>
<keyword evidence="2" id="KW-1133">Transmembrane helix</keyword>
<dbReference type="InterPro" id="IPR012347">
    <property type="entry name" value="Ferritin-like"/>
</dbReference>
<evidence type="ECO:0000313" key="4">
    <source>
        <dbReference type="EMBL" id="PRI10346.1"/>
    </source>
</evidence>
<dbReference type="Pfam" id="PF03713">
    <property type="entry name" value="DUF305"/>
    <property type="match status" value="1"/>
</dbReference>
<dbReference type="Proteomes" id="UP000238650">
    <property type="component" value="Unassembled WGS sequence"/>
</dbReference>
<dbReference type="AlphaFoldDB" id="A0A2S9QL79"/>
<gene>
    <name evidence="4" type="ORF">B4915_12960</name>
</gene>
<dbReference type="PANTHER" id="PTHR36933">
    <property type="entry name" value="SLL0788 PROTEIN"/>
    <property type="match status" value="1"/>
</dbReference>
<proteinExistence type="predicted"/>
<reference evidence="4 5" key="1">
    <citation type="journal article" date="2017" name="New Microbes New Infect">
        <title>Genome sequence of 'Leucobacter massiliensis' sp. nov. isolated from human pharynx after travel to the 2014 Hajj.</title>
        <authorList>
            <person name="Leangapichart T."/>
            <person name="Gautret P."/>
            <person name="Nguyen T.T."/>
            <person name="Armstrong N."/>
            <person name="Rolain J.M."/>
        </authorList>
    </citation>
    <scope>NUCLEOTIDE SEQUENCE [LARGE SCALE GENOMIC DNA]</scope>
    <source>
        <strain evidence="4 5">122RC15</strain>
    </source>
</reference>
<sequence>MPSEAGEAGDGRSGAAQPHRSAAGLTAFIAVALALVLVAVSLIAGRVTAVAEPSPSTRSAEAGFARDMQTHHDQAVQMSMIVRDRSDDPEVRLLAYDIATSQSQQAGQMFGWLAVWGLPQASPDPPMTWMRLPVLSDAGGAAHSDHASAATDAGADAGAMPGMATREQLDELRRLSGRDAERLFLQLMIAHHQGGIEMAEGVVARSGNPVVTDLAGSMVTAQRAEVSLMEAMLADRPAE</sequence>
<organism evidence="4 5">
    <name type="scientific">Leucobacter massiliensis</name>
    <dbReference type="NCBI Taxonomy" id="1686285"/>
    <lineage>
        <taxon>Bacteria</taxon>
        <taxon>Bacillati</taxon>
        <taxon>Actinomycetota</taxon>
        <taxon>Actinomycetes</taxon>
        <taxon>Micrococcales</taxon>
        <taxon>Microbacteriaceae</taxon>
        <taxon>Leucobacter</taxon>
    </lineage>
</organism>
<feature type="domain" description="DUF305" evidence="3">
    <location>
        <begin position="61"/>
        <end position="233"/>
    </location>
</feature>
<dbReference type="Gene3D" id="1.20.1260.10">
    <property type="match status" value="1"/>
</dbReference>
<feature type="region of interest" description="Disordered" evidence="1">
    <location>
        <begin position="140"/>
        <end position="159"/>
    </location>
</feature>
<comment type="caution">
    <text evidence="4">The sequence shown here is derived from an EMBL/GenBank/DDBJ whole genome shotgun (WGS) entry which is preliminary data.</text>
</comment>